<dbReference type="Proteomes" id="UP000306585">
    <property type="component" value="Unassembled WGS sequence"/>
</dbReference>
<proteinExistence type="predicted"/>
<organism evidence="1 2">
    <name type="scientific">Mariprofundus erugo</name>
    <dbReference type="NCBI Taxonomy" id="2528639"/>
    <lineage>
        <taxon>Bacteria</taxon>
        <taxon>Pseudomonadati</taxon>
        <taxon>Pseudomonadota</taxon>
        <taxon>Candidatius Mariprofundia</taxon>
        <taxon>Mariprofundales</taxon>
        <taxon>Mariprofundaceae</taxon>
        <taxon>Mariprofundus</taxon>
    </lineage>
</organism>
<keyword evidence="2" id="KW-1185">Reference proteome</keyword>
<gene>
    <name evidence="1" type="ORF">FEF65_05740</name>
</gene>
<evidence type="ECO:0000313" key="1">
    <source>
        <dbReference type="EMBL" id="TLS67945.1"/>
    </source>
</evidence>
<sequence length="166" mass="18652">MLRPEFTSDLANKLMDGAWINLISAHGQGRRRTLADLRRHLPASLPVVLIDLKLHAEQLPVLLSRQSAITGPMLLVIHNFHLLQNPDLIGQLQELKKIHGLSLLVTSEVKCDHFPLDTEDLMLPPLQRTEIANELQRRGIDADSALIEQIIRADMPCSELEKIMAP</sequence>
<accession>A0A5R9GSA0</accession>
<reference evidence="1 2" key="1">
    <citation type="journal article" date="2019" name="Appl. Environ. Microbiol.">
        <title>Environmental Evidence and Genomic Insight of Iron-oxidizing Bacteria Preference Towards More Corrosion Resistant Stainless Steel at Higher Salinities.</title>
        <authorList>
            <person name="Garrison C.E."/>
            <person name="Price K.A."/>
            <person name="Field E.K."/>
        </authorList>
    </citation>
    <scope>NUCLEOTIDE SEQUENCE [LARGE SCALE GENOMIC DNA]</scope>
    <source>
        <strain evidence="1 2">P3</strain>
    </source>
</reference>
<evidence type="ECO:0000313" key="2">
    <source>
        <dbReference type="Proteomes" id="UP000306585"/>
    </source>
</evidence>
<comment type="caution">
    <text evidence="1">The sequence shown here is derived from an EMBL/GenBank/DDBJ whole genome shotgun (WGS) entry which is preliminary data.</text>
</comment>
<dbReference type="EMBL" id="VBRY01000004">
    <property type="protein sequence ID" value="TLS67945.1"/>
    <property type="molecule type" value="Genomic_DNA"/>
</dbReference>
<dbReference type="RefSeq" id="WP_138238842.1">
    <property type="nucleotide sequence ID" value="NZ_VBRY01000004.1"/>
</dbReference>
<name>A0A5R9GSA0_9PROT</name>
<dbReference type="AlphaFoldDB" id="A0A5R9GSA0"/>
<protein>
    <submittedName>
        <fullName evidence="1">Uncharacterized protein</fullName>
    </submittedName>
</protein>